<keyword evidence="2" id="KW-1185">Reference proteome</keyword>
<dbReference type="RefSeq" id="WP_278099319.1">
    <property type="nucleotide sequence ID" value="NZ_CP091092.1"/>
</dbReference>
<evidence type="ECO:0000313" key="2">
    <source>
        <dbReference type="Proteomes" id="UP001218895"/>
    </source>
</evidence>
<dbReference type="AlphaFoldDB" id="A0AAF0FQ50"/>
<evidence type="ECO:0000313" key="1">
    <source>
        <dbReference type="EMBL" id="WFN36482.1"/>
    </source>
</evidence>
<dbReference type="EMBL" id="CP091092">
    <property type="protein sequence ID" value="WFN36482.1"/>
    <property type="molecule type" value="Genomic_DNA"/>
</dbReference>
<reference evidence="1" key="1">
    <citation type="submission" date="2022-01" db="EMBL/GenBank/DDBJ databases">
        <title>Complete genome of Methanomicrobium antiquum DSM 21220.</title>
        <authorList>
            <person name="Chen S.-C."/>
            <person name="You Y.-T."/>
            <person name="Zhou Y.-Z."/>
            <person name="Lai M.-C."/>
        </authorList>
    </citation>
    <scope>NUCLEOTIDE SEQUENCE</scope>
    <source>
        <strain evidence="1">DSM 21220</strain>
    </source>
</reference>
<organism evidence="1 2">
    <name type="scientific">Methanomicrobium antiquum</name>
    <dbReference type="NCBI Taxonomy" id="487686"/>
    <lineage>
        <taxon>Archaea</taxon>
        <taxon>Methanobacteriati</taxon>
        <taxon>Methanobacteriota</taxon>
        <taxon>Stenosarchaea group</taxon>
        <taxon>Methanomicrobia</taxon>
        <taxon>Methanomicrobiales</taxon>
        <taxon>Methanomicrobiaceae</taxon>
        <taxon>Methanomicrobium</taxon>
    </lineage>
</organism>
<dbReference type="GeneID" id="79950751"/>
<sequence length="122" mass="14520">MAKLKAIYWDDRTLFSKEKLDEYIIILADLIKKWDPVKFDGTSFKLMSYFEEMQKVLSMLKDEFEEERNLEEIVDLKNISSYHPLTKELEEQSVLATDRWGVAFIMTDDSMKTMNIKDMIFS</sequence>
<gene>
    <name evidence="1" type="ORF">L1994_10095</name>
</gene>
<protein>
    <submittedName>
        <fullName evidence="1">Uncharacterized protein</fullName>
    </submittedName>
</protein>
<dbReference type="Proteomes" id="UP001218895">
    <property type="component" value="Chromosome"/>
</dbReference>
<proteinExistence type="predicted"/>
<name>A0AAF0FQ50_9EURY</name>
<dbReference type="KEGG" id="manq:L1994_10095"/>
<accession>A0AAF0FQ50</accession>